<sequence length="519" mass="55947">MLLLLFLIFYPTLSHAQFAEIASLATSLLGSGLGGALGGAPALAGLGASAGSAASQGGGALAQIGQLYQLAQGALQLTGTGVGVLNQASEGNWFPAALEQAAKNSKALGMGGLSGMPDLGALGGATRGTSGSQIGSEFGTGFPAPDIDDYNDNTDKETKANPKTPMGLVNIDDKDYDLVTSTTPNTTVTTTVPITLFPDENLLSYTNIRKRIVIRKEHFLTILESQTDSNVVIDLTTQSPMKQIRIELPKRTNANTSELDYIDEVIAEGKSQVQITTKTKNDNDENLIKPDRTAAAPTLLTKTRSIPSLAKLIDVLRKSSLKEAEIMEIITQVSTVPPPIHHYQLPEHPLTNARGPAPPTVDMLQLSRMQREIGSVPVSKGTQIPHYQPPPQQYQQHVQQPYYNRMPQPQYHPTNYQPNRVPPSPFPPSPPPPPHPYPGQQVQQPRSYYQYRQFQQVSGQAYSQESATRNANFNQPNSSASTGINGNPKAPSLVNSLRAGELSSLSSEWSAEYEEQCEA</sequence>
<feature type="compositionally biased region" description="Polar residues" evidence="1">
    <location>
        <begin position="457"/>
        <end position="485"/>
    </location>
</feature>
<feature type="compositionally biased region" description="Pro residues" evidence="1">
    <location>
        <begin position="420"/>
        <end position="437"/>
    </location>
</feature>
<evidence type="ECO:0000313" key="4">
    <source>
        <dbReference type="WBParaSite" id="Hba_21523"/>
    </source>
</evidence>
<evidence type="ECO:0000256" key="1">
    <source>
        <dbReference type="SAM" id="MobiDB-lite"/>
    </source>
</evidence>
<dbReference type="AlphaFoldDB" id="A0A1I7XVF6"/>
<feature type="region of interest" description="Disordered" evidence="1">
    <location>
        <begin position="377"/>
        <end position="396"/>
    </location>
</feature>
<keyword evidence="3" id="KW-1185">Reference proteome</keyword>
<feature type="signal peptide" evidence="2">
    <location>
        <begin position="1"/>
        <end position="16"/>
    </location>
</feature>
<organism evidence="3 4">
    <name type="scientific">Heterorhabditis bacteriophora</name>
    <name type="common">Entomopathogenic nematode worm</name>
    <dbReference type="NCBI Taxonomy" id="37862"/>
    <lineage>
        <taxon>Eukaryota</taxon>
        <taxon>Metazoa</taxon>
        <taxon>Ecdysozoa</taxon>
        <taxon>Nematoda</taxon>
        <taxon>Chromadorea</taxon>
        <taxon>Rhabditida</taxon>
        <taxon>Rhabditina</taxon>
        <taxon>Rhabditomorpha</taxon>
        <taxon>Strongyloidea</taxon>
        <taxon>Heterorhabditidae</taxon>
        <taxon>Heterorhabditis</taxon>
    </lineage>
</organism>
<protein>
    <submittedName>
        <fullName evidence="4">DM5 domain-containing protein</fullName>
    </submittedName>
</protein>
<proteinExistence type="predicted"/>
<accession>A0A1I7XVF6</accession>
<feature type="chain" id="PRO_5009311498" evidence="2">
    <location>
        <begin position="17"/>
        <end position="519"/>
    </location>
</feature>
<dbReference type="WBParaSite" id="Hba_21523">
    <property type="protein sequence ID" value="Hba_21523"/>
    <property type="gene ID" value="Hba_21523"/>
</dbReference>
<evidence type="ECO:0000313" key="3">
    <source>
        <dbReference type="Proteomes" id="UP000095283"/>
    </source>
</evidence>
<feature type="compositionally biased region" description="Low complexity" evidence="1">
    <location>
        <begin position="501"/>
        <end position="510"/>
    </location>
</feature>
<reference evidence="4" key="1">
    <citation type="submission" date="2016-11" db="UniProtKB">
        <authorList>
            <consortium name="WormBaseParasite"/>
        </authorList>
    </citation>
    <scope>IDENTIFICATION</scope>
</reference>
<feature type="region of interest" description="Disordered" evidence="1">
    <location>
        <begin position="404"/>
        <end position="445"/>
    </location>
</feature>
<name>A0A1I7XVF6_HETBA</name>
<dbReference type="Proteomes" id="UP000095283">
    <property type="component" value="Unplaced"/>
</dbReference>
<feature type="region of interest" description="Disordered" evidence="1">
    <location>
        <begin position="500"/>
        <end position="519"/>
    </location>
</feature>
<evidence type="ECO:0000256" key="2">
    <source>
        <dbReference type="SAM" id="SignalP"/>
    </source>
</evidence>
<feature type="region of interest" description="Disordered" evidence="1">
    <location>
        <begin position="457"/>
        <end position="495"/>
    </location>
</feature>
<keyword evidence="2" id="KW-0732">Signal</keyword>